<dbReference type="RefSeq" id="XP_007736347.1">
    <property type="nucleotide sequence ID" value="XM_007738157.1"/>
</dbReference>
<dbReference type="InterPro" id="IPR028942">
    <property type="entry name" value="WHIM1_dom"/>
</dbReference>
<comment type="subcellular location">
    <subcellularLocation>
        <location evidence="1">Nucleus</location>
    </subcellularLocation>
</comment>
<feature type="compositionally biased region" description="Polar residues" evidence="3">
    <location>
        <begin position="546"/>
        <end position="563"/>
    </location>
</feature>
<gene>
    <name evidence="5" type="ORF">A1O3_08056</name>
</gene>
<feature type="domain" description="WHIM1" evidence="4">
    <location>
        <begin position="145"/>
        <end position="187"/>
    </location>
</feature>
<feature type="region of interest" description="Disordered" evidence="3">
    <location>
        <begin position="546"/>
        <end position="590"/>
    </location>
</feature>
<feature type="region of interest" description="Disordered" evidence="3">
    <location>
        <begin position="1"/>
        <end position="55"/>
    </location>
</feature>
<evidence type="ECO:0000313" key="6">
    <source>
        <dbReference type="Proteomes" id="UP000019478"/>
    </source>
</evidence>
<proteinExistence type="predicted"/>
<dbReference type="Proteomes" id="UP000019478">
    <property type="component" value="Unassembled WGS sequence"/>
</dbReference>
<dbReference type="PANTHER" id="PTHR42107:SF1">
    <property type="entry name" value="WHIM1 DOMAIN-CONTAINING PROTEIN"/>
    <property type="match status" value="1"/>
</dbReference>
<comment type="caution">
    <text evidence="5">The sequence shown here is derived from an EMBL/GenBank/DDBJ whole genome shotgun (WGS) entry which is preliminary data.</text>
</comment>
<evidence type="ECO:0000259" key="4">
    <source>
        <dbReference type="Pfam" id="PF15612"/>
    </source>
</evidence>
<evidence type="ECO:0000313" key="5">
    <source>
        <dbReference type="EMBL" id="EXJ79773.1"/>
    </source>
</evidence>
<evidence type="ECO:0000256" key="1">
    <source>
        <dbReference type="ARBA" id="ARBA00004123"/>
    </source>
</evidence>
<feature type="region of interest" description="Disordered" evidence="3">
    <location>
        <begin position="324"/>
        <end position="363"/>
    </location>
</feature>
<organism evidence="5 6">
    <name type="scientific">Capronia epimyces CBS 606.96</name>
    <dbReference type="NCBI Taxonomy" id="1182542"/>
    <lineage>
        <taxon>Eukaryota</taxon>
        <taxon>Fungi</taxon>
        <taxon>Dikarya</taxon>
        <taxon>Ascomycota</taxon>
        <taxon>Pezizomycotina</taxon>
        <taxon>Eurotiomycetes</taxon>
        <taxon>Chaetothyriomycetidae</taxon>
        <taxon>Chaetothyriales</taxon>
        <taxon>Herpotrichiellaceae</taxon>
        <taxon>Capronia</taxon>
    </lineage>
</organism>
<dbReference type="eggNOG" id="ENOG502QSZU">
    <property type="taxonomic scope" value="Eukaryota"/>
</dbReference>
<feature type="compositionally biased region" description="Basic and acidic residues" evidence="3">
    <location>
        <begin position="37"/>
        <end position="47"/>
    </location>
</feature>
<dbReference type="HOGENOM" id="CLU_023536_1_0_1"/>
<evidence type="ECO:0000256" key="3">
    <source>
        <dbReference type="SAM" id="MobiDB-lite"/>
    </source>
</evidence>
<sequence length="590" mass="65232">MDDSDSSSLSSAPSSEDEEMVQRMTKPTGLARYFKPAPKEPTPEPPKRAPSPPHEYTLADNEAIAVIVMFRSRFHDAFPKSLPHYGPQDIERGVSGDRPDEQVERLLCALLGLVLNRKKDVERGHYGRALEDAISANNNQWPTVWNSVNPLHGGKNFNNMTPEERLSLLKALVLWSLNSSEAVQGLIKESYKQTRRDDDRNQPRSVQPWFSDQYRRKYWLIEGLEDSHFRIYRENDGKTAKTNTWFSVAGSIEDVKALADKFGEEHTSNSKLIADKLRSAVPRFEAGEEKRRRRDYRLARKAAFTRPDPGFSMYEGRTRGKRMRYTFSDDEDGSDGLSSRRSARNSGIATPLEAGPTVTASGRQVKSRVGGVYGESILVDQRKELEKTTGEGHFTETSEDMPGTAPNGRGFRTSRSGRAVKPAKKTYPDDVDSESDEAQSSGKEWSGNEDEPDDSEPDFDAEDEDEAMSDQVVEPDDLGEDDNTQESLVVQLRYRKSEEPPQEIQQHPPVQPVTIGISNSSDGLAPAENDGKAALAPTAEVVMGTTQATPASKGSNGVPSVTNGLDVPENNGSLLSPPPAPMPAEPTHIS</sequence>
<dbReference type="EMBL" id="AMGY01000007">
    <property type="protein sequence ID" value="EXJ79773.1"/>
    <property type="molecule type" value="Genomic_DNA"/>
</dbReference>
<dbReference type="GO" id="GO:0005634">
    <property type="term" value="C:nucleus"/>
    <property type="evidence" value="ECO:0007669"/>
    <property type="project" value="UniProtKB-SubCell"/>
</dbReference>
<feature type="compositionally biased region" description="Low complexity" evidence="3">
    <location>
        <begin position="1"/>
        <end position="14"/>
    </location>
</feature>
<dbReference type="AlphaFoldDB" id="W9XHR0"/>
<dbReference type="STRING" id="1182542.W9XHR0"/>
<reference evidence="5 6" key="1">
    <citation type="submission" date="2013-03" db="EMBL/GenBank/DDBJ databases">
        <title>The Genome Sequence of Capronia epimyces CBS 606.96.</title>
        <authorList>
            <consortium name="The Broad Institute Genomics Platform"/>
            <person name="Cuomo C."/>
            <person name="de Hoog S."/>
            <person name="Gorbushina A."/>
            <person name="Walker B."/>
            <person name="Young S.K."/>
            <person name="Zeng Q."/>
            <person name="Gargeya S."/>
            <person name="Fitzgerald M."/>
            <person name="Haas B."/>
            <person name="Abouelleil A."/>
            <person name="Allen A.W."/>
            <person name="Alvarado L."/>
            <person name="Arachchi H.M."/>
            <person name="Berlin A.M."/>
            <person name="Chapman S.B."/>
            <person name="Gainer-Dewar J."/>
            <person name="Goldberg J."/>
            <person name="Griggs A."/>
            <person name="Gujja S."/>
            <person name="Hansen M."/>
            <person name="Howarth C."/>
            <person name="Imamovic A."/>
            <person name="Ireland A."/>
            <person name="Larimer J."/>
            <person name="McCowan C."/>
            <person name="Murphy C."/>
            <person name="Pearson M."/>
            <person name="Poon T.W."/>
            <person name="Priest M."/>
            <person name="Roberts A."/>
            <person name="Saif S."/>
            <person name="Shea T."/>
            <person name="Sisk P."/>
            <person name="Sykes S."/>
            <person name="Wortman J."/>
            <person name="Nusbaum C."/>
            <person name="Birren B."/>
        </authorList>
    </citation>
    <scope>NUCLEOTIDE SEQUENCE [LARGE SCALE GENOMIC DNA]</scope>
    <source>
        <strain evidence="5 6">CBS 606.96</strain>
    </source>
</reference>
<evidence type="ECO:0000256" key="2">
    <source>
        <dbReference type="ARBA" id="ARBA00023242"/>
    </source>
</evidence>
<dbReference type="Pfam" id="PF15612">
    <property type="entry name" value="WHIM1"/>
    <property type="match status" value="1"/>
</dbReference>
<keyword evidence="2" id="KW-0539">Nucleus</keyword>
<protein>
    <recommendedName>
        <fullName evidence="4">WHIM1 domain-containing protein</fullName>
    </recommendedName>
</protein>
<feature type="compositionally biased region" description="Basic and acidic residues" evidence="3">
    <location>
        <begin position="383"/>
        <end position="396"/>
    </location>
</feature>
<accession>W9XHR0</accession>
<feature type="compositionally biased region" description="Acidic residues" evidence="3">
    <location>
        <begin position="447"/>
        <end position="484"/>
    </location>
</feature>
<dbReference type="PANTHER" id="PTHR42107">
    <property type="entry name" value="YALI0D24453P"/>
    <property type="match status" value="1"/>
</dbReference>
<dbReference type="OrthoDB" id="349045at2759"/>
<dbReference type="GeneID" id="19172147"/>
<keyword evidence="6" id="KW-1185">Reference proteome</keyword>
<feature type="region of interest" description="Disordered" evidence="3">
    <location>
        <begin position="383"/>
        <end position="530"/>
    </location>
</feature>
<name>W9XHR0_9EURO</name>